<dbReference type="OrthoDB" id="1821761at2"/>
<proteinExistence type="predicted"/>
<feature type="transmembrane region" description="Helical" evidence="1">
    <location>
        <begin position="93"/>
        <end position="112"/>
    </location>
</feature>
<protein>
    <submittedName>
        <fullName evidence="2">Uncharacterized protein</fullName>
    </submittedName>
</protein>
<keyword evidence="1" id="KW-1133">Transmembrane helix</keyword>
<dbReference type="AlphaFoldDB" id="A0A1H7KUM7"/>
<dbReference type="Proteomes" id="UP000186015">
    <property type="component" value="Unassembled WGS sequence"/>
</dbReference>
<dbReference type="EMBL" id="FOAT01000007">
    <property type="protein sequence ID" value="SEK90230.1"/>
    <property type="molecule type" value="Genomic_DNA"/>
</dbReference>
<name>A0A1H7KUM7_RUMAL</name>
<dbReference type="RefSeq" id="WP_074833193.1">
    <property type="nucleotide sequence ID" value="NZ_FOAT01000007.1"/>
</dbReference>
<keyword evidence="1" id="KW-0812">Transmembrane</keyword>
<reference evidence="2 3" key="1">
    <citation type="submission" date="2016-10" db="EMBL/GenBank/DDBJ databases">
        <authorList>
            <person name="de Groot N.N."/>
        </authorList>
    </citation>
    <scope>NUCLEOTIDE SEQUENCE [LARGE SCALE GENOMIC DNA]</scope>
    <source>
        <strain evidence="2 3">KH2T6</strain>
    </source>
</reference>
<organism evidence="2 3">
    <name type="scientific">Ruminococcus albus</name>
    <dbReference type="NCBI Taxonomy" id="1264"/>
    <lineage>
        <taxon>Bacteria</taxon>
        <taxon>Bacillati</taxon>
        <taxon>Bacillota</taxon>
        <taxon>Clostridia</taxon>
        <taxon>Eubacteriales</taxon>
        <taxon>Oscillospiraceae</taxon>
        <taxon>Ruminococcus</taxon>
    </lineage>
</organism>
<evidence type="ECO:0000313" key="3">
    <source>
        <dbReference type="Proteomes" id="UP000186015"/>
    </source>
</evidence>
<evidence type="ECO:0000256" key="1">
    <source>
        <dbReference type="SAM" id="Phobius"/>
    </source>
</evidence>
<gene>
    <name evidence="2" type="ORF">SAMN05216469_107104</name>
</gene>
<keyword evidence="1" id="KW-0472">Membrane</keyword>
<sequence length="262" mass="29887">MNCPICGAPLGDYDNECKNCGTRRSEMGPAYNNNAGYSQQNSYGYGYGGNGMNGYGGNTMNGGSGYGNYGMNSSFGNNSYTRTQKSSPDVRKLILTLVAVLVFLLTFFVYQYNMNSEHKESFGDISITFPQKLKVETSSVFDSIDADDSHMYSNGKMRFAYIKKNTSALNLGKDNNEALYNLIFTLMDSGFEKSLKNYKRKDQLDNHLRFYCDVDGENHFCDMMIDLRDDNCYMYIAYCRTENENKYISKFKKMYDSIEYKN</sequence>
<accession>A0A1H7KUM7</accession>
<evidence type="ECO:0000313" key="2">
    <source>
        <dbReference type="EMBL" id="SEK90230.1"/>
    </source>
</evidence>